<evidence type="ECO:0000313" key="2">
    <source>
        <dbReference type="EMBL" id="JAI01119.1"/>
    </source>
</evidence>
<organism evidence="2">
    <name type="scientific">Anguilla anguilla</name>
    <name type="common">European freshwater eel</name>
    <name type="synonym">Muraena anguilla</name>
    <dbReference type="NCBI Taxonomy" id="7936"/>
    <lineage>
        <taxon>Eukaryota</taxon>
        <taxon>Metazoa</taxon>
        <taxon>Chordata</taxon>
        <taxon>Craniata</taxon>
        <taxon>Vertebrata</taxon>
        <taxon>Euteleostomi</taxon>
        <taxon>Actinopterygii</taxon>
        <taxon>Neopterygii</taxon>
        <taxon>Teleostei</taxon>
        <taxon>Anguilliformes</taxon>
        <taxon>Anguillidae</taxon>
        <taxon>Anguilla</taxon>
    </lineage>
</organism>
<dbReference type="EMBL" id="GBXM01007459">
    <property type="protein sequence ID" value="JAI01119.1"/>
    <property type="molecule type" value="Transcribed_RNA"/>
</dbReference>
<accession>A0A0E9XHE1</accession>
<name>A0A0E9XHE1_ANGAN</name>
<protein>
    <submittedName>
        <fullName evidence="2">Uncharacterized protein</fullName>
    </submittedName>
</protein>
<evidence type="ECO:0000256" key="1">
    <source>
        <dbReference type="SAM" id="MobiDB-lite"/>
    </source>
</evidence>
<feature type="compositionally biased region" description="Polar residues" evidence="1">
    <location>
        <begin position="13"/>
        <end position="22"/>
    </location>
</feature>
<proteinExistence type="predicted"/>
<dbReference type="AlphaFoldDB" id="A0A0E9XHE1"/>
<reference evidence="2" key="2">
    <citation type="journal article" date="2015" name="Fish Shellfish Immunol.">
        <title>Early steps in the European eel (Anguilla anguilla)-Vibrio vulnificus interaction in the gills: Role of the RtxA13 toxin.</title>
        <authorList>
            <person name="Callol A."/>
            <person name="Pajuelo D."/>
            <person name="Ebbesson L."/>
            <person name="Teles M."/>
            <person name="MacKenzie S."/>
            <person name="Amaro C."/>
        </authorList>
    </citation>
    <scope>NUCLEOTIDE SEQUENCE</scope>
</reference>
<feature type="region of interest" description="Disordered" evidence="1">
    <location>
        <begin position="1"/>
        <end position="22"/>
    </location>
</feature>
<reference evidence="2" key="1">
    <citation type="submission" date="2014-11" db="EMBL/GenBank/DDBJ databases">
        <authorList>
            <person name="Amaro Gonzalez C."/>
        </authorList>
    </citation>
    <scope>NUCLEOTIDE SEQUENCE</scope>
</reference>
<sequence length="72" mass="8075">MQRNPVTKLEQAGKTNTHLNQFASPYQMTKPVAQVLQADILTATSKVNSPLKLKAFALKHIEKKQMSVLKLQ</sequence>